<keyword evidence="2" id="KW-1185">Reference proteome</keyword>
<proteinExistence type="predicted"/>
<accession>A0ACC3DUQ6</accession>
<dbReference type="EMBL" id="JAWDJW010000554">
    <property type="protein sequence ID" value="KAK3080466.1"/>
    <property type="molecule type" value="Genomic_DNA"/>
</dbReference>
<gene>
    <name evidence="1" type="ORF">LTS18_001157</name>
</gene>
<evidence type="ECO:0000313" key="2">
    <source>
        <dbReference type="Proteomes" id="UP001186974"/>
    </source>
</evidence>
<comment type="caution">
    <text evidence="1">The sequence shown here is derived from an EMBL/GenBank/DDBJ whole genome shotgun (WGS) entry which is preliminary data.</text>
</comment>
<evidence type="ECO:0000313" key="1">
    <source>
        <dbReference type="EMBL" id="KAK3080466.1"/>
    </source>
</evidence>
<name>A0ACC3DUQ6_9PEZI</name>
<protein>
    <submittedName>
        <fullName evidence="1">Uncharacterized protein</fullName>
    </submittedName>
</protein>
<sequence length="429" mass="46393">MKKTPELPPRNVSSNIPVTITLGETAYTYNPQDDVIYATSPDTGTESPPAPLQQIETPSQFDSYTEKGTEALESSLAKLGALSLNTTHNKNKATRRMSSSSLNSTSSADSAATITPSKGRPIDRPLSSSAFSSPYDDLSAPGDKGKGKRTSSSQSPSVAPSSSSPKLPSGPAPFIYILGWPGVGRTAVAAALVTRMTALHGPKIKIQHVPESAFYAPVTVSKSDPSYVQEAKTVRELCLESLGRNAERSRTWYIFTDCQTNRPGSGGAETCLSFLEAAKKQGRPLVPVVVDCDVEENVARFVKTETGSRGPEVKGDDEKSKKVQKAVQQLRECREKEKLLYFLHPNQIKVNVKGVKKEDVAEEVGRHVERCLEGNGEGVGCVADTVEVVGGWMGFKGVECGYRVSMSKMLNDGRMWMLWEKEGDERKGG</sequence>
<reference evidence="1" key="1">
    <citation type="submission" date="2024-09" db="EMBL/GenBank/DDBJ databases">
        <title>Black Yeasts Isolated from many extreme environments.</title>
        <authorList>
            <person name="Coleine C."/>
            <person name="Stajich J.E."/>
            <person name="Selbmann L."/>
        </authorList>
    </citation>
    <scope>NUCLEOTIDE SEQUENCE</scope>
    <source>
        <strain evidence="1">CCFEE 5737</strain>
    </source>
</reference>
<dbReference type="Proteomes" id="UP001186974">
    <property type="component" value="Unassembled WGS sequence"/>
</dbReference>
<organism evidence="1 2">
    <name type="scientific">Coniosporium uncinatum</name>
    <dbReference type="NCBI Taxonomy" id="93489"/>
    <lineage>
        <taxon>Eukaryota</taxon>
        <taxon>Fungi</taxon>
        <taxon>Dikarya</taxon>
        <taxon>Ascomycota</taxon>
        <taxon>Pezizomycotina</taxon>
        <taxon>Dothideomycetes</taxon>
        <taxon>Dothideomycetes incertae sedis</taxon>
        <taxon>Coniosporium</taxon>
    </lineage>
</organism>